<dbReference type="PANTHER" id="PTHR19134:SF562">
    <property type="entry name" value="PROTEIN-TYROSINE-PHOSPHATASE"/>
    <property type="match status" value="1"/>
</dbReference>
<evidence type="ECO:0000256" key="2">
    <source>
        <dbReference type="ARBA" id="ARBA00009580"/>
    </source>
</evidence>
<dbReference type="GO" id="GO:0004725">
    <property type="term" value="F:protein tyrosine phosphatase activity"/>
    <property type="evidence" value="ECO:0007669"/>
    <property type="project" value="UniProtKB-EC"/>
</dbReference>
<evidence type="ECO:0000256" key="1">
    <source>
        <dbReference type="ARBA" id="ARBA00004479"/>
    </source>
</evidence>
<evidence type="ECO:0000256" key="11">
    <source>
        <dbReference type="ARBA" id="ARBA00051722"/>
    </source>
</evidence>
<dbReference type="EMBL" id="RQTK01000324">
    <property type="protein sequence ID" value="RUS81693.1"/>
    <property type="molecule type" value="Genomic_DNA"/>
</dbReference>
<comment type="subcellular location">
    <subcellularLocation>
        <location evidence="1">Membrane</location>
        <topology evidence="1">Single-pass type I membrane protein</topology>
    </subcellularLocation>
</comment>
<name>A0A3S1A3C8_ELYCH</name>
<dbReference type="PROSITE" id="PS00383">
    <property type="entry name" value="TYR_PHOSPHATASE_1"/>
    <property type="match status" value="1"/>
</dbReference>
<comment type="caution">
    <text evidence="15">The sequence shown here is derived from an EMBL/GenBank/DDBJ whole genome shotgun (WGS) entry which is preliminary data.</text>
</comment>
<dbReference type="SMART" id="SM00194">
    <property type="entry name" value="PTPc"/>
    <property type="match status" value="2"/>
</dbReference>
<evidence type="ECO:0000259" key="14">
    <source>
        <dbReference type="PROSITE" id="PS50056"/>
    </source>
</evidence>
<dbReference type="GO" id="GO:0016020">
    <property type="term" value="C:membrane"/>
    <property type="evidence" value="ECO:0007669"/>
    <property type="project" value="UniProtKB-SubCell"/>
</dbReference>
<evidence type="ECO:0000259" key="13">
    <source>
        <dbReference type="PROSITE" id="PS50055"/>
    </source>
</evidence>
<keyword evidence="10" id="KW-0325">Glycoprotein</keyword>
<sequence length="954" mass="108733">IAQAGDVTGNPIDRSVPAADRTLQQCNLAPFTLYTVRISARIGQEVSATATETFLTLHAAPPAPLRPIFADSTYTTLTVVLEPAVLTSGPLSAYQLQVEEVSAPSAATSRKRRSSAVGALDRWSQMDGETQAWSIHGNDDEDISQGGSLILHKLARSRRAAGVPGYVTAQLEQGDVTPNTVFVVGDGKTYGGYLNEPLTRERWYIIHYVVLSTSSNVTKQSFSSLNPQALTIPYVRPTQAPQSDSDDDNSGVLIGVIVGLVLLLLVLLLLLLLYLWWRRRNRFSPYELHEADVKLPPEPADDYDPMKFWSEARALREGRYIVAGRELIYGQASPHPLGTKNQGGLPETPPVTFKDEFHALPHKSNKATDNVARRQGSNLNRFHHLLPYDHSLVQLRPDATSRGSYINASFLPGYKKTPAYIAAQSPYNEETVLDFWRLIYQRSIKSVVMITNIVEDNIVKCTQYWPTQTKASFGDVFFLHLIEVAEYADYTIRTIGVRMKDDTDSKVVRLFEFTSWPDHGVPDDPIPFLEMRYKVRRYQHDEPTPILVHCGTGMARTGVFIAVDALIDQYASEGRVMVDDFVRRMRKDRPLMVRTLKQYVFIYEAVFEEFHAGDTLVDFDLKGRYHDWTQKNLRTGRTYLRDQFKLLETYTRGLRRDQCKGAQLESNVHKNRFLDVLPADKDRPLLKSPGSGPQATDYINAIYVDGYLRRNQFIVTQTPLHTTVLDFWRLVWDHDIRTIVMVENFKHEDDTRGEYWPPATSGGVMKQLEPFFVETTASYQQENIAVRNLRLLSTQHPRDPARFVRQFQFKAWAEHAMAPQSKTMMLDLVDSVFDWQEECCRNERPVLVHCLDGASHSGLFTSLAVVCERMEEDAEVDVYRTIKHIKRRRGQIISDYEQFRFLYKALWDFMNLRMPGGTFTETLGQSKTDKEYGVASLNLSSHMDKWNDLEDTNV</sequence>
<feature type="transmembrane region" description="Helical" evidence="12">
    <location>
        <begin position="252"/>
        <end position="277"/>
    </location>
</feature>
<evidence type="ECO:0000256" key="4">
    <source>
        <dbReference type="ARBA" id="ARBA00022692"/>
    </source>
</evidence>
<evidence type="ECO:0000256" key="6">
    <source>
        <dbReference type="ARBA" id="ARBA00022801"/>
    </source>
</evidence>
<evidence type="ECO:0000256" key="3">
    <source>
        <dbReference type="ARBA" id="ARBA00013064"/>
    </source>
</evidence>
<dbReference type="PRINTS" id="PR00700">
    <property type="entry name" value="PRTYPHPHTASE"/>
</dbReference>
<evidence type="ECO:0000256" key="5">
    <source>
        <dbReference type="ARBA" id="ARBA00022729"/>
    </source>
</evidence>
<dbReference type="FunFam" id="3.90.190.10:FF:000102">
    <property type="entry name" value="Receptor-type tyrosine-protein phosphatase"/>
    <property type="match status" value="1"/>
</dbReference>
<dbReference type="InterPro" id="IPR000387">
    <property type="entry name" value="Tyr_Pase_dom"/>
</dbReference>
<dbReference type="Proteomes" id="UP000271974">
    <property type="component" value="Unassembled WGS sequence"/>
</dbReference>
<dbReference type="PANTHER" id="PTHR19134">
    <property type="entry name" value="RECEPTOR-TYPE TYROSINE-PROTEIN PHOSPHATASE"/>
    <property type="match status" value="1"/>
</dbReference>
<evidence type="ECO:0000256" key="8">
    <source>
        <dbReference type="ARBA" id="ARBA00022989"/>
    </source>
</evidence>
<dbReference type="EC" id="3.1.3.48" evidence="3"/>
<proteinExistence type="inferred from homology"/>
<dbReference type="SUPFAM" id="SSF49265">
    <property type="entry name" value="Fibronectin type III"/>
    <property type="match status" value="1"/>
</dbReference>
<keyword evidence="5" id="KW-0732">Signal</keyword>
<keyword evidence="8 12" id="KW-1133">Transmembrane helix</keyword>
<dbReference type="STRING" id="188477.A0A3S1A3C8"/>
<gene>
    <name evidence="15" type="ORF">EGW08_010555</name>
</gene>
<feature type="non-terminal residue" evidence="15">
    <location>
        <position position="1"/>
    </location>
</feature>
<organism evidence="15 16">
    <name type="scientific">Elysia chlorotica</name>
    <name type="common">Eastern emerald elysia</name>
    <name type="synonym">Sea slug</name>
    <dbReference type="NCBI Taxonomy" id="188477"/>
    <lineage>
        <taxon>Eukaryota</taxon>
        <taxon>Metazoa</taxon>
        <taxon>Spiralia</taxon>
        <taxon>Lophotrochozoa</taxon>
        <taxon>Mollusca</taxon>
        <taxon>Gastropoda</taxon>
        <taxon>Heterobranchia</taxon>
        <taxon>Euthyneura</taxon>
        <taxon>Panpulmonata</taxon>
        <taxon>Sacoglossa</taxon>
        <taxon>Placobranchoidea</taxon>
        <taxon>Plakobranchidae</taxon>
        <taxon>Elysia</taxon>
    </lineage>
</organism>
<feature type="domain" description="Tyrosine-protein phosphatase" evidence="13">
    <location>
        <begin position="353"/>
        <end position="609"/>
    </location>
</feature>
<dbReference type="InterPro" id="IPR029021">
    <property type="entry name" value="Prot-tyrosine_phosphatase-like"/>
</dbReference>
<dbReference type="InterPro" id="IPR000242">
    <property type="entry name" value="PTP_cat"/>
</dbReference>
<dbReference type="Pfam" id="PF23144">
    <property type="entry name" value="Fn3_PTPRU"/>
    <property type="match status" value="1"/>
</dbReference>
<dbReference type="Gene3D" id="3.90.190.10">
    <property type="entry name" value="Protein tyrosine phosphatase superfamily"/>
    <property type="match status" value="2"/>
</dbReference>
<keyword evidence="7" id="KW-0904">Protein phosphatase</keyword>
<feature type="domain" description="Tyrosine specific protein phosphatases" evidence="14">
    <location>
        <begin position="526"/>
        <end position="600"/>
    </location>
</feature>
<dbReference type="SUPFAM" id="SSF52799">
    <property type="entry name" value="(Phosphotyrosine protein) phosphatases II"/>
    <property type="match status" value="2"/>
</dbReference>
<evidence type="ECO:0000256" key="10">
    <source>
        <dbReference type="ARBA" id="ARBA00023180"/>
    </source>
</evidence>
<dbReference type="SMART" id="SM00404">
    <property type="entry name" value="PTPc_motif"/>
    <property type="match status" value="2"/>
</dbReference>
<dbReference type="InterPro" id="IPR050348">
    <property type="entry name" value="Protein-Tyr_Phosphatase"/>
</dbReference>
<evidence type="ECO:0000313" key="16">
    <source>
        <dbReference type="Proteomes" id="UP000271974"/>
    </source>
</evidence>
<dbReference type="AlphaFoldDB" id="A0A3S1A3C8"/>
<feature type="domain" description="Tyrosine-protein phosphatase" evidence="13">
    <location>
        <begin position="640"/>
        <end position="909"/>
    </location>
</feature>
<evidence type="ECO:0000313" key="15">
    <source>
        <dbReference type="EMBL" id="RUS81693.1"/>
    </source>
</evidence>
<comment type="similarity">
    <text evidence="2">Belongs to the protein-tyrosine phosphatase family.</text>
</comment>
<comment type="catalytic activity">
    <reaction evidence="11">
        <text>O-phospho-L-tyrosyl-[protein] + H2O = L-tyrosyl-[protein] + phosphate</text>
        <dbReference type="Rhea" id="RHEA:10684"/>
        <dbReference type="Rhea" id="RHEA-COMP:10136"/>
        <dbReference type="Rhea" id="RHEA-COMP:20101"/>
        <dbReference type="ChEBI" id="CHEBI:15377"/>
        <dbReference type="ChEBI" id="CHEBI:43474"/>
        <dbReference type="ChEBI" id="CHEBI:46858"/>
        <dbReference type="ChEBI" id="CHEBI:61978"/>
        <dbReference type="EC" id="3.1.3.48"/>
    </reaction>
</comment>
<keyword evidence="9 12" id="KW-0472">Membrane</keyword>
<evidence type="ECO:0000256" key="9">
    <source>
        <dbReference type="ARBA" id="ARBA00023136"/>
    </source>
</evidence>
<dbReference type="OrthoDB" id="6058203at2759"/>
<dbReference type="PROSITE" id="PS50055">
    <property type="entry name" value="TYR_PHOSPHATASE_PTP"/>
    <property type="match status" value="2"/>
</dbReference>
<dbReference type="InterPro" id="IPR036116">
    <property type="entry name" value="FN3_sf"/>
</dbReference>
<dbReference type="CDD" id="cd00047">
    <property type="entry name" value="PTPc"/>
    <property type="match status" value="1"/>
</dbReference>
<dbReference type="InterPro" id="IPR057598">
    <property type="entry name" value="Fn3_PTPRU"/>
</dbReference>
<keyword evidence="4 12" id="KW-0812">Transmembrane</keyword>
<dbReference type="InterPro" id="IPR016130">
    <property type="entry name" value="Tyr_Pase_AS"/>
</dbReference>
<evidence type="ECO:0000256" key="7">
    <source>
        <dbReference type="ARBA" id="ARBA00022912"/>
    </source>
</evidence>
<reference evidence="15 16" key="1">
    <citation type="submission" date="2019-01" db="EMBL/GenBank/DDBJ databases">
        <title>A draft genome assembly of the solar-powered sea slug Elysia chlorotica.</title>
        <authorList>
            <person name="Cai H."/>
            <person name="Li Q."/>
            <person name="Fang X."/>
            <person name="Li J."/>
            <person name="Curtis N.E."/>
            <person name="Altenburger A."/>
            <person name="Shibata T."/>
            <person name="Feng M."/>
            <person name="Maeda T."/>
            <person name="Schwartz J.A."/>
            <person name="Shigenobu S."/>
            <person name="Lundholm N."/>
            <person name="Nishiyama T."/>
            <person name="Yang H."/>
            <person name="Hasebe M."/>
            <person name="Li S."/>
            <person name="Pierce S.K."/>
            <person name="Wang J."/>
        </authorList>
    </citation>
    <scope>NUCLEOTIDE SEQUENCE [LARGE SCALE GENOMIC DNA]</scope>
    <source>
        <strain evidence="15">EC2010</strain>
        <tissue evidence="15">Whole organism of an adult</tissue>
    </source>
</reference>
<dbReference type="InterPro" id="IPR003595">
    <property type="entry name" value="Tyr_Pase_cat"/>
</dbReference>
<dbReference type="PROSITE" id="PS50056">
    <property type="entry name" value="TYR_PHOSPHATASE_2"/>
    <property type="match status" value="2"/>
</dbReference>
<accession>A0A3S1A3C8</accession>
<dbReference type="Pfam" id="PF00102">
    <property type="entry name" value="Y_phosphatase"/>
    <property type="match status" value="2"/>
</dbReference>
<keyword evidence="16" id="KW-1185">Reference proteome</keyword>
<feature type="domain" description="Tyrosine specific protein phosphatases" evidence="14">
    <location>
        <begin position="826"/>
        <end position="900"/>
    </location>
</feature>
<evidence type="ECO:0000256" key="12">
    <source>
        <dbReference type="SAM" id="Phobius"/>
    </source>
</evidence>
<keyword evidence="6" id="KW-0378">Hydrolase</keyword>
<protein>
    <recommendedName>
        <fullName evidence="3">protein-tyrosine-phosphatase</fullName>
        <ecNumber evidence="3">3.1.3.48</ecNumber>
    </recommendedName>
</protein>